<dbReference type="Proteomes" id="UP000233551">
    <property type="component" value="Unassembled WGS sequence"/>
</dbReference>
<proteinExistence type="predicted"/>
<feature type="non-terminal residue" evidence="1">
    <location>
        <position position="72"/>
    </location>
</feature>
<name>A0A2I0KPV2_PUNGR</name>
<comment type="caution">
    <text evidence="1">The sequence shown here is derived from an EMBL/GenBank/DDBJ whole genome shotgun (WGS) entry which is preliminary data.</text>
</comment>
<evidence type="ECO:0000313" key="1">
    <source>
        <dbReference type="EMBL" id="PKI70507.1"/>
    </source>
</evidence>
<sequence>MSRPSPLFHCSFFFLLSSPDSPVSLCFPLLNPTVFCFCPPLIAFLPVGNPLICNATLRPLQPLWYCSAECKK</sequence>
<dbReference type="AlphaFoldDB" id="A0A2I0KPV2"/>
<keyword evidence="2" id="KW-1185">Reference proteome</keyword>
<protein>
    <submittedName>
        <fullName evidence="1">Uncharacterized protein</fullName>
    </submittedName>
</protein>
<organism evidence="1 2">
    <name type="scientific">Punica granatum</name>
    <name type="common">Pomegranate</name>
    <dbReference type="NCBI Taxonomy" id="22663"/>
    <lineage>
        <taxon>Eukaryota</taxon>
        <taxon>Viridiplantae</taxon>
        <taxon>Streptophyta</taxon>
        <taxon>Embryophyta</taxon>
        <taxon>Tracheophyta</taxon>
        <taxon>Spermatophyta</taxon>
        <taxon>Magnoliopsida</taxon>
        <taxon>eudicotyledons</taxon>
        <taxon>Gunneridae</taxon>
        <taxon>Pentapetalae</taxon>
        <taxon>rosids</taxon>
        <taxon>malvids</taxon>
        <taxon>Myrtales</taxon>
        <taxon>Lythraceae</taxon>
        <taxon>Punica</taxon>
    </lineage>
</organism>
<reference evidence="1 2" key="1">
    <citation type="submission" date="2017-11" db="EMBL/GenBank/DDBJ databases">
        <title>De-novo sequencing of pomegranate (Punica granatum L.) genome.</title>
        <authorList>
            <person name="Akparov Z."/>
            <person name="Amiraslanov A."/>
            <person name="Hajiyeva S."/>
            <person name="Abbasov M."/>
            <person name="Kaur K."/>
            <person name="Hamwieh A."/>
            <person name="Solovyev V."/>
            <person name="Salamov A."/>
            <person name="Braich B."/>
            <person name="Kosarev P."/>
            <person name="Mahmoud A."/>
            <person name="Hajiyev E."/>
            <person name="Babayeva S."/>
            <person name="Izzatullayeva V."/>
            <person name="Mammadov A."/>
            <person name="Mammadov A."/>
            <person name="Sharifova S."/>
            <person name="Ojaghi J."/>
            <person name="Eynullazada K."/>
            <person name="Bayramov B."/>
            <person name="Abdulazimova A."/>
            <person name="Shahmuradov I."/>
        </authorList>
    </citation>
    <scope>NUCLEOTIDE SEQUENCE [LARGE SCALE GENOMIC DNA]</scope>
    <source>
        <strain evidence="2">cv. AG2017</strain>
        <tissue evidence="1">Leaf</tissue>
    </source>
</reference>
<evidence type="ECO:0000313" key="2">
    <source>
        <dbReference type="Proteomes" id="UP000233551"/>
    </source>
</evidence>
<dbReference type="EMBL" id="PGOL01000438">
    <property type="protein sequence ID" value="PKI70507.1"/>
    <property type="molecule type" value="Genomic_DNA"/>
</dbReference>
<accession>A0A2I0KPV2</accession>
<gene>
    <name evidence="1" type="ORF">CRG98_009012</name>
</gene>